<proteinExistence type="predicted"/>
<dbReference type="SMART" id="SM00474">
    <property type="entry name" value="35EXOc"/>
    <property type="match status" value="1"/>
</dbReference>
<dbReference type="AlphaFoldDB" id="A0A2N6KDX3"/>
<dbReference type="GO" id="GO:0006139">
    <property type="term" value="P:nucleobase-containing compound metabolic process"/>
    <property type="evidence" value="ECO:0007669"/>
    <property type="project" value="InterPro"/>
</dbReference>
<name>A0A2N6KDX3_9CYAN</name>
<sequence length="313" mass="36326">MLHPLFNMPYLTSASAIRSQIAEFTQRSILWIDTEVADYKSKNPRLSLIQVLDEPTDMSGDHIYILDVLDLPDLVADFIAQIMINPAIEKVFHNASYDLKFLGNKKAKNVTCTLEMAKQIPYYILPLPNYQLKTLAGKLCKFLYVDKQEQTSDWGQRPLTEEQIEYAYLDCIYLAQVHSRLIELNQKNNPEPETEDLMELAKKYQEVEQNWKIVNSEYEHLQERIKKAMQAQNLSETSNFKLSSYERTTVKVALTELARLIQTKGIELDLPIILTQKMQKDLGENLEQLSVEIEKTQTWRLTAKTQEDSDKDE</sequence>
<accession>A0A2N6KDX3</accession>
<evidence type="ECO:0000313" key="2">
    <source>
        <dbReference type="EMBL" id="PLZ97088.1"/>
    </source>
</evidence>
<comment type="caution">
    <text evidence="2">The sequence shown here is derived from an EMBL/GenBank/DDBJ whole genome shotgun (WGS) entry which is preliminary data.</text>
</comment>
<reference evidence="2 3" key="1">
    <citation type="submission" date="2017-07" db="EMBL/GenBank/DDBJ databases">
        <title>Genomes of Fischerella (Mastigocladus) sp. strains.</title>
        <authorList>
            <person name="Miller S.R."/>
        </authorList>
    </citation>
    <scope>NUCLEOTIDE SEQUENCE [LARGE SCALE GENOMIC DNA]</scope>
    <source>
        <strain evidence="2 3">CCMEE 5268</strain>
    </source>
</reference>
<dbReference type="GO" id="GO:0003676">
    <property type="term" value="F:nucleic acid binding"/>
    <property type="evidence" value="ECO:0007669"/>
    <property type="project" value="InterPro"/>
</dbReference>
<dbReference type="Proteomes" id="UP000235025">
    <property type="component" value="Unassembled WGS sequence"/>
</dbReference>
<dbReference type="InterPro" id="IPR051086">
    <property type="entry name" value="RNase_D-like"/>
</dbReference>
<gene>
    <name evidence="2" type="ORF">CEN50_16275</name>
</gene>
<dbReference type="Pfam" id="PF01612">
    <property type="entry name" value="DNA_pol_A_exo1"/>
    <property type="match status" value="1"/>
</dbReference>
<dbReference type="InterPro" id="IPR012337">
    <property type="entry name" value="RNaseH-like_sf"/>
</dbReference>
<dbReference type="GO" id="GO:0008408">
    <property type="term" value="F:3'-5' exonuclease activity"/>
    <property type="evidence" value="ECO:0007669"/>
    <property type="project" value="InterPro"/>
</dbReference>
<dbReference type="PANTHER" id="PTHR47649">
    <property type="entry name" value="RIBONUCLEASE D"/>
    <property type="match status" value="1"/>
</dbReference>
<dbReference type="InterPro" id="IPR036397">
    <property type="entry name" value="RNaseH_sf"/>
</dbReference>
<evidence type="ECO:0000313" key="3">
    <source>
        <dbReference type="Proteomes" id="UP000235025"/>
    </source>
</evidence>
<dbReference type="SUPFAM" id="SSF53098">
    <property type="entry name" value="Ribonuclease H-like"/>
    <property type="match status" value="1"/>
</dbReference>
<protein>
    <submittedName>
        <fullName evidence="2">Ribonuclease D</fullName>
    </submittedName>
</protein>
<dbReference type="PANTHER" id="PTHR47649:SF1">
    <property type="entry name" value="RIBONUCLEASE D"/>
    <property type="match status" value="1"/>
</dbReference>
<dbReference type="Gene3D" id="3.30.420.10">
    <property type="entry name" value="Ribonuclease H-like superfamily/Ribonuclease H"/>
    <property type="match status" value="1"/>
</dbReference>
<organism evidence="2 3">
    <name type="scientific">Fischerella thermalis CCMEE 5268</name>
    <dbReference type="NCBI Taxonomy" id="2019662"/>
    <lineage>
        <taxon>Bacteria</taxon>
        <taxon>Bacillati</taxon>
        <taxon>Cyanobacteriota</taxon>
        <taxon>Cyanophyceae</taxon>
        <taxon>Nostocales</taxon>
        <taxon>Hapalosiphonaceae</taxon>
        <taxon>Fischerella</taxon>
    </lineage>
</organism>
<dbReference type="EMBL" id="NMQA01000196">
    <property type="protein sequence ID" value="PLZ97088.1"/>
    <property type="molecule type" value="Genomic_DNA"/>
</dbReference>
<dbReference type="InterPro" id="IPR002562">
    <property type="entry name" value="3'-5'_exonuclease_dom"/>
</dbReference>
<evidence type="ECO:0000259" key="1">
    <source>
        <dbReference type="SMART" id="SM00474"/>
    </source>
</evidence>
<feature type="domain" description="3'-5' exonuclease" evidence="1">
    <location>
        <begin position="8"/>
        <end position="186"/>
    </location>
</feature>